<sequence>MQIVTKKEESKFNLEEIKEGWCAYVKHSSWDEGKVGYISSLSSDIMMVQFCPGIRNISNHTSVKAKDIAAGEWEIRLSPDLKNIYEYKESVDEI</sequence>
<proteinExistence type="predicted"/>
<evidence type="ECO:0000313" key="1">
    <source>
        <dbReference type="EMBL" id="DAE09835.1"/>
    </source>
</evidence>
<dbReference type="EMBL" id="BK015495">
    <property type="protein sequence ID" value="DAE09835.1"/>
    <property type="molecule type" value="Genomic_DNA"/>
</dbReference>
<organism evidence="1">
    <name type="scientific">Siphoviridae sp. ctdjo3</name>
    <dbReference type="NCBI Taxonomy" id="2825583"/>
    <lineage>
        <taxon>Viruses</taxon>
        <taxon>Duplodnaviria</taxon>
        <taxon>Heunggongvirae</taxon>
        <taxon>Uroviricota</taxon>
        <taxon>Caudoviricetes</taxon>
    </lineage>
</organism>
<reference evidence="1" key="1">
    <citation type="journal article" date="2021" name="Proc. Natl. Acad. Sci. U.S.A.">
        <title>A Catalog of Tens of Thousands of Viruses from Human Metagenomes Reveals Hidden Associations with Chronic Diseases.</title>
        <authorList>
            <person name="Tisza M.J."/>
            <person name="Buck C.B."/>
        </authorList>
    </citation>
    <scope>NUCLEOTIDE SEQUENCE</scope>
    <source>
        <strain evidence="1">Ctdjo3</strain>
    </source>
</reference>
<protein>
    <submittedName>
        <fullName evidence="1">Uncharacterized protein</fullName>
    </submittedName>
</protein>
<name>A0A8S5PTK0_9CAUD</name>
<accession>A0A8S5PTK0</accession>
<dbReference type="InterPro" id="IPR032207">
    <property type="entry name" value="DUF5026"/>
</dbReference>
<dbReference type="Pfam" id="PF16429">
    <property type="entry name" value="DUF5026"/>
    <property type="match status" value="1"/>
</dbReference>